<gene>
    <name evidence="1" type="ORF">GE061_002769</name>
</gene>
<protein>
    <submittedName>
        <fullName evidence="1">Uncharacterized protein</fullName>
    </submittedName>
</protein>
<name>A0A8S9X7V1_APOLU</name>
<comment type="caution">
    <text evidence="1">The sequence shown here is derived from an EMBL/GenBank/DDBJ whole genome shotgun (WGS) entry which is preliminary data.</text>
</comment>
<dbReference type="Proteomes" id="UP000466442">
    <property type="component" value="Unassembled WGS sequence"/>
</dbReference>
<accession>A0A8S9X7V1</accession>
<dbReference type="AlphaFoldDB" id="A0A8S9X7V1"/>
<organism evidence="1 2">
    <name type="scientific">Apolygus lucorum</name>
    <name type="common">Small green plant bug</name>
    <name type="synonym">Lygocoris lucorum</name>
    <dbReference type="NCBI Taxonomy" id="248454"/>
    <lineage>
        <taxon>Eukaryota</taxon>
        <taxon>Metazoa</taxon>
        <taxon>Ecdysozoa</taxon>
        <taxon>Arthropoda</taxon>
        <taxon>Hexapoda</taxon>
        <taxon>Insecta</taxon>
        <taxon>Pterygota</taxon>
        <taxon>Neoptera</taxon>
        <taxon>Paraneoptera</taxon>
        <taxon>Hemiptera</taxon>
        <taxon>Heteroptera</taxon>
        <taxon>Panheteroptera</taxon>
        <taxon>Cimicomorpha</taxon>
        <taxon>Miridae</taxon>
        <taxon>Mirini</taxon>
        <taxon>Apolygus</taxon>
    </lineage>
</organism>
<evidence type="ECO:0000313" key="1">
    <source>
        <dbReference type="EMBL" id="KAF6204428.1"/>
    </source>
</evidence>
<evidence type="ECO:0000313" key="2">
    <source>
        <dbReference type="Proteomes" id="UP000466442"/>
    </source>
</evidence>
<reference evidence="1" key="1">
    <citation type="journal article" date="2021" name="Mol. Ecol. Resour.">
        <title>Apolygus lucorum genome provides insights into omnivorousness and mesophyll feeding.</title>
        <authorList>
            <person name="Liu Y."/>
            <person name="Liu H."/>
            <person name="Wang H."/>
            <person name="Huang T."/>
            <person name="Liu B."/>
            <person name="Yang B."/>
            <person name="Yin L."/>
            <person name="Li B."/>
            <person name="Zhang Y."/>
            <person name="Zhang S."/>
            <person name="Jiang F."/>
            <person name="Zhang X."/>
            <person name="Ren Y."/>
            <person name="Wang B."/>
            <person name="Wang S."/>
            <person name="Lu Y."/>
            <person name="Wu K."/>
            <person name="Fan W."/>
            <person name="Wang G."/>
        </authorList>
    </citation>
    <scope>NUCLEOTIDE SEQUENCE</scope>
    <source>
        <strain evidence="1">12Hb</strain>
    </source>
</reference>
<keyword evidence="2" id="KW-1185">Reference proteome</keyword>
<dbReference type="EMBL" id="WIXP02000010">
    <property type="protein sequence ID" value="KAF6204428.1"/>
    <property type="molecule type" value="Genomic_DNA"/>
</dbReference>
<proteinExistence type="predicted"/>
<sequence length="78" mass="8772">MNEDHLTVQSALEFITPEHPLAQEHYNDKRRAFSDDKTIVRGTNSNSTVQRGGDLHIKNISKPTGFSSLTGQTVFWSI</sequence>